<feature type="active site" description="Proton donor/acceptor" evidence="9">
    <location>
        <position position="141"/>
    </location>
</feature>
<protein>
    <recommendedName>
        <fullName evidence="9 10">4-hydroxy-tetrahydrodipicolinate reductase</fullName>
        <shortName evidence="9">HTPA reductase</shortName>
        <ecNumber evidence="9 10">1.17.1.8</ecNumber>
    </recommendedName>
</protein>
<comment type="catalytic activity">
    <reaction evidence="9">
        <text>(S)-2,3,4,5-tetrahydrodipicolinate + NAD(+) + H2O = (2S,4S)-4-hydroxy-2,3,4,5-tetrahydrodipicolinate + NADH + H(+)</text>
        <dbReference type="Rhea" id="RHEA:35323"/>
        <dbReference type="ChEBI" id="CHEBI:15377"/>
        <dbReference type="ChEBI" id="CHEBI:15378"/>
        <dbReference type="ChEBI" id="CHEBI:16845"/>
        <dbReference type="ChEBI" id="CHEBI:57540"/>
        <dbReference type="ChEBI" id="CHEBI:57945"/>
        <dbReference type="ChEBI" id="CHEBI:67139"/>
        <dbReference type="EC" id="1.17.1.8"/>
    </reaction>
</comment>
<dbReference type="Pfam" id="PF05173">
    <property type="entry name" value="DapB_C"/>
    <property type="match status" value="1"/>
</dbReference>
<feature type="binding site" evidence="9">
    <location>
        <begin position="83"/>
        <end position="85"/>
    </location>
    <ligand>
        <name>NAD(+)</name>
        <dbReference type="ChEBI" id="CHEBI:57540"/>
    </ligand>
</feature>
<dbReference type="NCBIfam" id="TIGR00036">
    <property type="entry name" value="dapB"/>
    <property type="match status" value="1"/>
</dbReference>
<dbReference type="AlphaFoldDB" id="M2Q625"/>
<feature type="domain" description="Dihydrodipicolinate reductase N-terminal" evidence="11">
    <location>
        <begin position="1"/>
        <end position="109"/>
    </location>
</feature>
<sequence>MKVLVYGYGVMGKKVCQAVKDDPSLELIAVISHDFDITPDVPYYYSLEEVKEEADALIDFSHPNNLEEILIYLKEKSIPGVIATTGYNQKQLELIKEYTKMIPIFQSYNTSFGVAMINKIVSQFTKEFYTNNYDVEIIEAHHHRKIDAPSGTAKMLYQSASESIKDSYPVYDRESRHQKRDRNEIGISSIRAGTICGEHTVLYGGEDELIEIKHTALSRDIFAKGAVSAVKVLINKEPGFYDLKNLYE</sequence>
<dbReference type="InterPro" id="IPR036291">
    <property type="entry name" value="NAD(P)-bd_dom_sf"/>
</dbReference>
<dbReference type="PIRSF" id="PIRSF000161">
    <property type="entry name" value="DHPR"/>
    <property type="match status" value="1"/>
</dbReference>
<dbReference type="CDD" id="cd02274">
    <property type="entry name" value="DHDPR_N"/>
    <property type="match status" value="1"/>
</dbReference>
<dbReference type="PANTHER" id="PTHR20836:SF7">
    <property type="entry name" value="4-HYDROXY-TETRAHYDRODIPICOLINATE REDUCTASE"/>
    <property type="match status" value="1"/>
</dbReference>
<evidence type="ECO:0000256" key="10">
    <source>
        <dbReference type="NCBIfam" id="TIGR00036"/>
    </source>
</evidence>
<comment type="catalytic activity">
    <reaction evidence="9">
        <text>(S)-2,3,4,5-tetrahydrodipicolinate + NADP(+) + H2O = (2S,4S)-4-hydroxy-2,3,4,5-tetrahydrodipicolinate + NADPH + H(+)</text>
        <dbReference type="Rhea" id="RHEA:35331"/>
        <dbReference type="ChEBI" id="CHEBI:15377"/>
        <dbReference type="ChEBI" id="CHEBI:15378"/>
        <dbReference type="ChEBI" id="CHEBI:16845"/>
        <dbReference type="ChEBI" id="CHEBI:57783"/>
        <dbReference type="ChEBI" id="CHEBI:58349"/>
        <dbReference type="ChEBI" id="CHEBI:67139"/>
        <dbReference type="EC" id="1.17.1.8"/>
    </reaction>
</comment>
<dbReference type="SUPFAM" id="SSF51735">
    <property type="entry name" value="NAD(P)-binding Rossmann-fold domains"/>
    <property type="match status" value="1"/>
</dbReference>
<comment type="subunit">
    <text evidence="9">Homotetramer.</text>
</comment>
<dbReference type="GO" id="GO:0009089">
    <property type="term" value="P:lysine biosynthetic process via diaminopimelate"/>
    <property type="evidence" value="ECO:0007669"/>
    <property type="project" value="UniProtKB-UniRule"/>
</dbReference>
<evidence type="ECO:0000256" key="5">
    <source>
        <dbReference type="ARBA" id="ARBA00022915"/>
    </source>
</evidence>
<keyword evidence="7 9" id="KW-0520">NAD</keyword>
<organism evidence="13 14">
    <name type="scientific">Eggerthia catenaformis OT 569 = DSM 20559</name>
    <dbReference type="NCBI Taxonomy" id="999415"/>
    <lineage>
        <taxon>Bacteria</taxon>
        <taxon>Bacillati</taxon>
        <taxon>Bacillota</taxon>
        <taxon>Erysipelotrichia</taxon>
        <taxon>Erysipelotrichales</taxon>
        <taxon>Coprobacillaceae</taxon>
        <taxon>Eggerthia</taxon>
    </lineage>
</organism>
<reference evidence="13 14" key="1">
    <citation type="submission" date="2013-02" db="EMBL/GenBank/DDBJ databases">
        <title>The Genome Sequence of Lactobacillus catenaformis F0143.</title>
        <authorList>
            <consortium name="The Broad Institute Genome Sequencing Platform"/>
            <person name="Earl A."/>
            <person name="Ward D."/>
            <person name="Feldgarden M."/>
            <person name="Gevers D."/>
            <person name="Izard J."/>
            <person name="Blanton J.M."/>
            <person name="Mathney J."/>
            <person name="Dewhirst F.E."/>
            <person name="Young S.K."/>
            <person name="Zeng Q."/>
            <person name="Gargeya S."/>
            <person name="Fitzgerald M."/>
            <person name="Haas B."/>
            <person name="Abouelleil A."/>
            <person name="Alvarado L."/>
            <person name="Arachchi H.M."/>
            <person name="Berlin A."/>
            <person name="Chapman S.B."/>
            <person name="Gearin G."/>
            <person name="Goldberg J."/>
            <person name="Griggs A."/>
            <person name="Gujja S."/>
            <person name="Hansen M."/>
            <person name="Heiman D."/>
            <person name="Howarth C."/>
            <person name="Larimer J."/>
            <person name="Lui A."/>
            <person name="MacDonald P.J.P."/>
            <person name="McCowen C."/>
            <person name="Montmayeur A."/>
            <person name="Murphy C."/>
            <person name="Neiman D."/>
            <person name="Pearson M."/>
            <person name="Priest M."/>
            <person name="Roberts A."/>
            <person name="Saif S."/>
            <person name="Shea T."/>
            <person name="Sisk P."/>
            <person name="Stolte C."/>
            <person name="Sykes S."/>
            <person name="Wortman J."/>
            <person name="Nusbaum C."/>
            <person name="Birren B."/>
        </authorList>
    </citation>
    <scope>NUCLEOTIDE SEQUENCE [LARGE SCALE GENOMIC DNA]</scope>
    <source>
        <strain evidence="13 14">OT 569</strain>
    </source>
</reference>
<dbReference type="PANTHER" id="PTHR20836">
    <property type="entry name" value="DIHYDRODIPICOLINATE REDUCTASE"/>
    <property type="match status" value="1"/>
</dbReference>
<dbReference type="Gene3D" id="3.40.50.720">
    <property type="entry name" value="NAD(P)-binding Rossmann-like Domain"/>
    <property type="match status" value="1"/>
</dbReference>
<comment type="subcellular location">
    <subcellularLocation>
        <location evidence="9">Cytoplasm</location>
    </subcellularLocation>
</comment>
<comment type="caution">
    <text evidence="9">Lacks conserved residue(s) required for the propagation of feature annotation.</text>
</comment>
<dbReference type="GO" id="GO:0005829">
    <property type="term" value="C:cytosol"/>
    <property type="evidence" value="ECO:0007669"/>
    <property type="project" value="TreeGrafter"/>
</dbReference>
<dbReference type="GO" id="GO:0019877">
    <property type="term" value="P:diaminopimelate biosynthetic process"/>
    <property type="evidence" value="ECO:0007669"/>
    <property type="project" value="UniProtKB-UniRule"/>
</dbReference>
<dbReference type="EMBL" id="AGEJ01000001">
    <property type="protein sequence ID" value="EMD17651.1"/>
    <property type="molecule type" value="Genomic_DNA"/>
</dbReference>
<keyword evidence="4 9" id="KW-0521">NADP</keyword>
<dbReference type="Gene3D" id="3.30.360.10">
    <property type="entry name" value="Dihydrodipicolinate Reductase, domain 2"/>
    <property type="match status" value="1"/>
</dbReference>
<dbReference type="UniPathway" id="UPA00034">
    <property type="reaction ID" value="UER00018"/>
</dbReference>
<dbReference type="Pfam" id="PF01113">
    <property type="entry name" value="DapB_N"/>
    <property type="match status" value="1"/>
</dbReference>
<keyword evidence="3 9" id="KW-0028">Amino-acid biosynthesis</keyword>
<evidence type="ECO:0000256" key="6">
    <source>
        <dbReference type="ARBA" id="ARBA00023002"/>
    </source>
</evidence>
<keyword evidence="8 9" id="KW-0457">Lysine biosynthesis</keyword>
<evidence type="ECO:0000256" key="2">
    <source>
        <dbReference type="ARBA" id="ARBA00022490"/>
    </source>
</evidence>
<comment type="caution">
    <text evidence="13">The sequence shown here is derived from an EMBL/GenBank/DDBJ whole genome shotgun (WGS) entry which is preliminary data.</text>
</comment>
<dbReference type="GO" id="GO:0008839">
    <property type="term" value="F:4-hydroxy-tetrahydrodipicolinate reductase"/>
    <property type="evidence" value="ECO:0007669"/>
    <property type="project" value="UniProtKB-UniRule"/>
</dbReference>
<comment type="function">
    <text evidence="9">Catalyzes the conversion of 4-hydroxy-tetrahydrodipicolinate (HTPA) to tetrahydrodipicolinate.</text>
</comment>
<dbReference type="PATRIC" id="fig|999415.3.peg.84"/>
<evidence type="ECO:0000313" key="13">
    <source>
        <dbReference type="EMBL" id="EMD17651.1"/>
    </source>
</evidence>
<feature type="binding site" evidence="9">
    <location>
        <begin position="151"/>
        <end position="152"/>
    </location>
    <ligand>
        <name>(S)-2,3,4,5-tetrahydrodipicolinate</name>
        <dbReference type="ChEBI" id="CHEBI:16845"/>
    </ligand>
</feature>
<feature type="active site" description="Proton donor" evidence="9">
    <location>
        <position position="145"/>
    </location>
</feature>
<comment type="similarity">
    <text evidence="1 9">Belongs to the DapB family.</text>
</comment>
<evidence type="ECO:0000256" key="9">
    <source>
        <dbReference type="HAMAP-Rule" id="MF_00102"/>
    </source>
</evidence>
<feature type="binding site" evidence="9">
    <location>
        <begin position="107"/>
        <end position="110"/>
    </location>
    <ligand>
        <name>NAD(+)</name>
        <dbReference type="ChEBI" id="CHEBI:57540"/>
    </ligand>
</feature>
<dbReference type="eggNOG" id="COG0289">
    <property type="taxonomic scope" value="Bacteria"/>
</dbReference>
<evidence type="ECO:0000256" key="8">
    <source>
        <dbReference type="ARBA" id="ARBA00023154"/>
    </source>
</evidence>
<dbReference type="GO" id="GO:0016726">
    <property type="term" value="F:oxidoreductase activity, acting on CH or CH2 groups, NAD or NADP as acceptor"/>
    <property type="evidence" value="ECO:0007669"/>
    <property type="project" value="UniProtKB-UniRule"/>
</dbReference>
<keyword evidence="5 9" id="KW-0220">Diaminopimelate biosynthesis</keyword>
<keyword evidence="6 9" id="KW-0560">Oxidoreductase</keyword>
<dbReference type="RefSeq" id="WP_004801094.1">
    <property type="nucleotide sequence ID" value="NZ_AUGJ01000001.1"/>
</dbReference>
<dbReference type="PROSITE" id="PS01298">
    <property type="entry name" value="DAPB"/>
    <property type="match status" value="1"/>
</dbReference>
<dbReference type="FunFam" id="3.30.360.10:FF:000009">
    <property type="entry name" value="4-hydroxy-tetrahydrodipicolinate reductase"/>
    <property type="match status" value="1"/>
</dbReference>
<dbReference type="InterPro" id="IPR023940">
    <property type="entry name" value="DHDPR_bac"/>
</dbReference>
<evidence type="ECO:0000259" key="11">
    <source>
        <dbReference type="Pfam" id="PF01113"/>
    </source>
</evidence>
<comment type="pathway">
    <text evidence="9">Amino-acid biosynthesis; L-lysine biosynthesis via DAP pathway; (S)-tetrahydrodipicolinate from L-aspartate: step 4/4.</text>
</comment>
<accession>M2Q625</accession>
<evidence type="ECO:0000256" key="1">
    <source>
        <dbReference type="ARBA" id="ARBA00006642"/>
    </source>
</evidence>
<evidence type="ECO:0000313" key="14">
    <source>
        <dbReference type="Proteomes" id="UP000011758"/>
    </source>
</evidence>
<keyword evidence="14" id="KW-1185">Reference proteome</keyword>
<keyword evidence="2 9" id="KW-0963">Cytoplasm</keyword>
<dbReference type="Proteomes" id="UP000011758">
    <property type="component" value="Unassembled WGS sequence"/>
</dbReference>
<dbReference type="InterPro" id="IPR022663">
    <property type="entry name" value="DapB_C"/>
</dbReference>
<dbReference type="STRING" id="999415.HMPREF9943_00083"/>
<evidence type="ECO:0000256" key="3">
    <source>
        <dbReference type="ARBA" id="ARBA00022605"/>
    </source>
</evidence>
<dbReference type="HAMAP" id="MF_00102">
    <property type="entry name" value="DapB"/>
    <property type="match status" value="1"/>
</dbReference>
<evidence type="ECO:0000256" key="4">
    <source>
        <dbReference type="ARBA" id="ARBA00022857"/>
    </source>
</evidence>
<evidence type="ECO:0000259" key="12">
    <source>
        <dbReference type="Pfam" id="PF05173"/>
    </source>
</evidence>
<gene>
    <name evidence="9" type="primary">dapB</name>
    <name evidence="13" type="ORF">HMPREF9943_00083</name>
</gene>
<dbReference type="InterPro" id="IPR000846">
    <property type="entry name" value="DapB_N"/>
</dbReference>
<dbReference type="GO" id="GO:0051287">
    <property type="term" value="F:NAD binding"/>
    <property type="evidence" value="ECO:0007669"/>
    <property type="project" value="UniProtKB-UniRule"/>
</dbReference>
<proteinExistence type="inferred from homology"/>
<dbReference type="EC" id="1.17.1.8" evidence="9 10"/>
<dbReference type="SUPFAM" id="SSF55347">
    <property type="entry name" value="Glyceraldehyde-3-phosphate dehydrogenase-like, C-terminal domain"/>
    <property type="match status" value="1"/>
</dbReference>
<comment type="caution">
    <text evidence="9">Was originally thought to be a dihydrodipicolinate reductase (DHDPR), catalyzing the conversion of dihydrodipicolinate to tetrahydrodipicolinate. However, it was shown in E.coli that the substrate of the enzymatic reaction is not dihydrodipicolinate (DHDP) but in fact (2S,4S)-4-hydroxy-2,3,4,5-tetrahydrodipicolinic acid (HTPA), the product released by the DapA-catalyzed reaction.</text>
</comment>
<dbReference type="GO" id="GO:0050661">
    <property type="term" value="F:NADP binding"/>
    <property type="evidence" value="ECO:0007669"/>
    <property type="project" value="UniProtKB-UniRule"/>
</dbReference>
<feature type="binding site" evidence="9">
    <location>
        <position position="142"/>
    </location>
    <ligand>
        <name>(S)-2,3,4,5-tetrahydrodipicolinate</name>
        <dbReference type="ChEBI" id="CHEBI:16845"/>
    </ligand>
</feature>
<evidence type="ECO:0000256" key="7">
    <source>
        <dbReference type="ARBA" id="ARBA00023027"/>
    </source>
</evidence>
<dbReference type="InterPro" id="IPR022664">
    <property type="entry name" value="DapB_N_CS"/>
</dbReference>
<name>M2Q625_9FIRM</name>
<feature type="domain" description="Dihydrodipicolinate reductase C-terminal" evidence="12">
    <location>
        <begin position="113"/>
        <end position="246"/>
    </location>
</feature>
<dbReference type="OrthoDB" id="9790352at2"/>